<gene>
    <name evidence="2" type="ORF">CC78DRAFT_593012</name>
</gene>
<protein>
    <submittedName>
        <fullName evidence="2">Uncharacterized protein</fullName>
    </submittedName>
</protein>
<reference evidence="3" key="1">
    <citation type="journal article" date="2020" name="Stud. Mycol.">
        <title>101 Dothideomycetes genomes: A test case for predicting lifestyles and emergence of pathogens.</title>
        <authorList>
            <person name="Haridas S."/>
            <person name="Albert R."/>
            <person name="Binder M."/>
            <person name="Bloem J."/>
            <person name="LaButti K."/>
            <person name="Salamov A."/>
            <person name="Andreopoulos B."/>
            <person name="Baker S."/>
            <person name="Barry K."/>
            <person name="Bills G."/>
            <person name="Bluhm B."/>
            <person name="Cannon C."/>
            <person name="Castanera R."/>
            <person name="Culley D."/>
            <person name="Daum C."/>
            <person name="Ezra D."/>
            <person name="Gonzalez J."/>
            <person name="Henrissat B."/>
            <person name="Kuo A."/>
            <person name="Liang C."/>
            <person name="Lipzen A."/>
            <person name="Lutzoni F."/>
            <person name="Magnuson J."/>
            <person name="Mondo S."/>
            <person name="Nolan M."/>
            <person name="Ohm R."/>
            <person name="Pangilinan J."/>
            <person name="Park H.-J."/>
            <person name="Ramirez L."/>
            <person name="Alfaro M."/>
            <person name="Sun H."/>
            <person name="Tritt A."/>
            <person name="Yoshinaga Y."/>
            <person name="Zwiers L.-H."/>
            <person name="Turgeon B."/>
            <person name="Goodwin S."/>
            <person name="Spatafora J."/>
            <person name="Crous P."/>
            <person name="Grigoriev I."/>
        </authorList>
    </citation>
    <scope>NUCLEOTIDE SEQUENCE [LARGE SCALE GENOMIC DNA]</scope>
    <source>
        <strain evidence="3">CBS 304.66</strain>
    </source>
</reference>
<name>A0A9P4JXR6_9PLEO</name>
<dbReference type="AlphaFoldDB" id="A0A9P4JXR6"/>
<proteinExistence type="predicted"/>
<dbReference type="OrthoDB" id="3526561at2759"/>
<feature type="region of interest" description="Disordered" evidence="1">
    <location>
        <begin position="430"/>
        <end position="452"/>
    </location>
</feature>
<evidence type="ECO:0000313" key="3">
    <source>
        <dbReference type="Proteomes" id="UP000800093"/>
    </source>
</evidence>
<sequence length="913" mass="102402">MPQNDLVARGLDVAARSIDLLTVLGELSNQSSPMYQLALEFGRWLEREKLSHWQLQSCLKVARDLAQPNDLGQEFFAMVLNGSQVRAVGPLFAQPHGSLGRYLAKDNHVRWLTSTISCLFEYHSEGFISDVLCAFVMQCSLGSDTKLLSEYQLAHHPLRLEIKPVLEKIVSSIWCNVVNSLGLEQTSCGVLRLPDELRDICPRGHHLESHTLGLAMSKLRNGPNQVIIESEHLLTNLALWLVLHFHGKLSVVVSGATVYEKVLGKEEKHIELRTKRFCDPHGKCKDTEKPMFKMYTVVGSKIDARMMSGVYDTQQTLENVPRVRQALYKSPVKYPGSTVSRSLQLRTRSTAKKITIWLLGRTLERDLNSNQLSFRVLHDVKSSSGFPTVADIVARVPLITNMDWIIDEDAASVVFKYPKAPTVEEWLEPVQSDDEMIGESEPSEEDDDEDTPAKLPNYFPILQDLLALVRKSCNCHICRLPKPRFHFNQGCLQRMVLHEVLFYIGHAIADALGAPDASAKSASDVEVSDFGVSRILLDAVEPMRQTITWHSWLNTTSQVFLGCDSLDELDGSRSKDPYYSEKYDFTEARSFNASTVAVQYGDLAVIAPWLDLAVPISMKGCFGITVARGRIGVIVRGFDGSGHFQAVEAEVAVVQTLPTEETSEFTERFPKLHEQPGDETMIPTDHSEVNSDYILVADGPSLYKMLMRVSSGSHSRLIDPSLAILKLSQKIPEVTCKHVKSGMVRSPGLPRMLKTYPFDDLLGRWSASSAPRDNDHAPTDDEIIKEADWNEQGFTIPNSSDIIEYTKMADVNTASTYHCSFFLDTYFKYHIALALTHDCVTLTNHGSACMNCALQKAFQMDDGDGLHDPNHDRWIINRTVNTSKSRPKEVAFQKMVKMRNEARSMKRLKIADV</sequence>
<dbReference type="Proteomes" id="UP000800093">
    <property type="component" value="Unassembled WGS sequence"/>
</dbReference>
<accession>A0A9P4JXR6</accession>
<feature type="compositionally biased region" description="Acidic residues" evidence="1">
    <location>
        <begin position="430"/>
        <end position="450"/>
    </location>
</feature>
<keyword evidence="3" id="KW-1185">Reference proteome</keyword>
<evidence type="ECO:0000256" key="1">
    <source>
        <dbReference type="SAM" id="MobiDB-lite"/>
    </source>
</evidence>
<dbReference type="EMBL" id="ML986722">
    <property type="protein sequence ID" value="KAF2259089.1"/>
    <property type="molecule type" value="Genomic_DNA"/>
</dbReference>
<evidence type="ECO:0000313" key="2">
    <source>
        <dbReference type="EMBL" id="KAF2259089.1"/>
    </source>
</evidence>
<organism evidence="2 3">
    <name type="scientific">Lojkania enalia</name>
    <dbReference type="NCBI Taxonomy" id="147567"/>
    <lineage>
        <taxon>Eukaryota</taxon>
        <taxon>Fungi</taxon>
        <taxon>Dikarya</taxon>
        <taxon>Ascomycota</taxon>
        <taxon>Pezizomycotina</taxon>
        <taxon>Dothideomycetes</taxon>
        <taxon>Pleosporomycetidae</taxon>
        <taxon>Pleosporales</taxon>
        <taxon>Pleosporales incertae sedis</taxon>
        <taxon>Lojkania</taxon>
    </lineage>
</organism>
<comment type="caution">
    <text evidence="2">The sequence shown here is derived from an EMBL/GenBank/DDBJ whole genome shotgun (WGS) entry which is preliminary data.</text>
</comment>